<comment type="caution">
    <text evidence="1">The sequence shown here is derived from an EMBL/GenBank/DDBJ whole genome shotgun (WGS) entry which is preliminary data.</text>
</comment>
<evidence type="ECO:0000313" key="2">
    <source>
        <dbReference type="Proteomes" id="UP001549097"/>
    </source>
</evidence>
<reference evidence="1 2" key="1">
    <citation type="submission" date="2024-06" db="EMBL/GenBank/DDBJ databases">
        <title>Genomic Encyclopedia of Type Strains, Phase IV (KMG-IV): sequencing the most valuable type-strain genomes for metagenomic binning, comparative biology and taxonomic classification.</title>
        <authorList>
            <person name="Goeker M."/>
        </authorList>
    </citation>
    <scope>NUCLEOTIDE SEQUENCE [LARGE SCALE GENOMIC DNA]</scope>
    <source>
        <strain evidence="1 2">DSM 100124</strain>
    </source>
</reference>
<dbReference type="Proteomes" id="UP001549097">
    <property type="component" value="Unassembled WGS sequence"/>
</dbReference>
<organism evidence="1 2">
    <name type="scientific">Fictibacillus halophilus</name>
    <dbReference type="NCBI Taxonomy" id="1610490"/>
    <lineage>
        <taxon>Bacteria</taxon>
        <taxon>Bacillati</taxon>
        <taxon>Bacillota</taxon>
        <taxon>Bacilli</taxon>
        <taxon>Bacillales</taxon>
        <taxon>Fictibacillaceae</taxon>
        <taxon>Fictibacillus</taxon>
    </lineage>
</organism>
<dbReference type="EMBL" id="JBEPMP010000001">
    <property type="protein sequence ID" value="MET3726998.1"/>
    <property type="molecule type" value="Genomic_DNA"/>
</dbReference>
<accession>A0ABV2LEH5</accession>
<sequence>MKKDISQAGVLYFMAKTDALYNKGDIKVK</sequence>
<name>A0ABV2LEH5_9BACL</name>
<protein>
    <submittedName>
        <fullName evidence="1">Uncharacterized protein</fullName>
    </submittedName>
</protein>
<proteinExistence type="predicted"/>
<gene>
    <name evidence="1" type="ORF">ABID52_000579</name>
</gene>
<evidence type="ECO:0000313" key="1">
    <source>
        <dbReference type="EMBL" id="MET3726998.1"/>
    </source>
</evidence>
<keyword evidence="2" id="KW-1185">Reference proteome</keyword>